<evidence type="ECO:0000313" key="9">
    <source>
        <dbReference type="EMBL" id="KGD76764.1"/>
    </source>
</evidence>
<dbReference type="InterPro" id="IPR015421">
    <property type="entry name" value="PyrdxlP-dep_Trfase_major"/>
</dbReference>
<keyword evidence="4 6" id="KW-0808">Transferase</keyword>
<dbReference type="AlphaFoldDB" id="A0A095TJL8"/>
<dbReference type="STRING" id="642227.HA49_04575"/>
<dbReference type="PANTHER" id="PTHR46383">
    <property type="entry name" value="ASPARTATE AMINOTRANSFERASE"/>
    <property type="match status" value="1"/>
</dbReference>
<dbReference type="Gene3D" id="3.90.1150.10">
    <property type="entry name" value="Aspartate Aminotransferase, domain 1"/>
    <property type="match status" value="1"/>
</dbReference>
<protein>
    <recommendedName>
        <fullName evidence="6">Aminotransferase</fullName>
        <ecNumber evidence="6">2.6.1.-</ecNumber>
    </recommendedName>
</protein>
<gene>
    <name evidence="9" type="ORF">HA49_04575</name>
</gene>
<dbReference type="PROSITE" id="PS00105">
    <property type="entry name" value="AA_TRANSFER_CLASS_1"/>
    <property type="match status" value="1"/>
</dbReference>
<organism evidence="9 10">
    <name type="scientific">Tatumella morbirosei</name>
    <dbReference type="NCBI Taxonomy" id="642227"/>
    <lineage>
        <taxon>Bacteria</taxon>
        <taxon>Pseudomonadati</taxon>
        <taxon>Pseudomonadota</taxon>
        <taxon>Gammaproteobacteria</taxon>
        <taxon>Enterobacterales</taxon>
        <taxon>Erwiniaceae</taxon>
        <taxon>Tatumella</taxon>
    </lineage>
</organism>
<evidence type="ECO:0000259" key="8">
    <source>
        <dbReference type="Pfam" id="PF00155"/>
    </source>
</evidence>
<evidence type="ECO:0000256" key="6">
    <source>
        <dbReference type="RuleBase" id="RU000481"/>
    </source>
</evidence>
<dbReference type="InterPro" id="IPR050596">
    <property type="entry name" value="AspAT/PAT-like"/>
</dbReference>
<dbReference type="CDD" id="cd00609">
    <property type="entry name" value="AAT_like"/>
    <property type="match status" value="1"/>
</dbReference>
<dbReference type="RefSeq" id="WP_038017218.1">
    <property type="nucleotide sequence ID" value="NZ_JPKR02000001.1"/>
</dbReference>
<name>A0A095TJL8_9GAMM</name>
<comment type="caution">
    <text evidence="9">The sequence shown here is derived from an EMBL/GenBank/DDBJ whole genome shotgun (WGS) entry which is preliminary data.</text>
</comment>
<dbReference type="OrthoDB" id="9763453at2"/>
<dbReference type="Pfam" id="PF00155">
    <property type="entry name" value="Aminotran_1_2"/>
    <property type="match status" value="1"/>
</dbReference>
<evidence type="ECO:0000256" key="3">
    <source>
        <dbReference type="ARBA" id="ARBA00022576"/>
    </source>
</evidence>
<sequence>MNTHQTARRMQRVRPSPTATISDQVRSLEAEGLPVINLGEGELDFATPPAISYAGIEAIISHQTKYTAVAGTAVLKQAIAAKFLRDNQLNYRHSQIIAGSGAKQLIFNALLATVDAGQQVIIPAPYWVSYPDMVTLAEGEPVIVPCEEQHGWKLQPETLKAALTPQTRWIILNSPGNPTGAVYTATELQALAAVLADYPQVLIMADDIYEPLRYDGIAFYTFAQVAPELADRTLTVNGVSKSHAMTGWRLGYAAGPEWLIAAMQTLQSQSTSNPSSISQAAAVVALNQPADFLPGWLNVLDKHRQRVLQLASDTDGLSASAPQGAFYLFVNCRELLGRRTPQGEVISDDLALASWLLSEAQVAVIHGSAFGTPGYLRIAYAVDSTVLETACQRLSQAISRLS</sequence>
<dbReference type="EC" id="2.6.1.-" evidence="6"/>
<dbReference type="FunFam" id="3.40.640.10:FF:000033">
    <property type="entry name" value="Aspartate aminotransferase"/>
    <property type="match status" value="1"/>
</dbReference>
<evidence type="ECO:0000256" key="4">
    <source>
        <dbReference type="ARBA" id="ARBA00022679"/>
    </source>
</evidence>
<feature type="compositionally biased region" description="Basic residues" evidence="7">
    <location>
        <begin position="1"/>
        <end position="12"/>
    </location>
</feature>
<dbReference type="InterPro" id="IPR015422">
    <property type="entry name" value="PyrdxlP-dep_Trfase_small"/>
</dbReference>
<dbReference type="eggNOG" id="COG0436">
    <property type="taxonomic scope" value="Bacteria"/>
</dbReference>
<comment type="similarity">
    <text evidence="2 6">Belongs to the class-I pyridoxal-phosphate-dependent aminotransferase family.</text>
</comment>
<dbReference type="GO" id="GO:0006520">
    <property type="term" value="P:amino acid metabolic process"/>
    <property type="evidence" value="ECO:0007669"/>
    <property type="project" value="InterPro"/>
</dbReference>
<reference evidence="9" key="1">
    <citation type="submission" date="2014-12" db="EMBL/GenBank/DDBJ databases">
        <title>The draft genome of the Tatumella morbirosei type strain, LMG23360T isolated from pineapple rot.</title>
        <authorList>
            <person name="Smits T.H."/>
            <person name="Palmer M."/>
            <person name="Venter S.N."/>
            <person name="Duffy B."/>
            <person name="Steenkamp E.T."/>
            <person name="Chan W.Y."/>
            <person name="Coutinho T.A."/>
            <person name="Coetzee M.P."/>
            <person name="De Maayer P."/>
        </authorList>
    </citation>
    <scope>NUCLEOTIDE SEQUENCE [LARGE SCALE GENOMIC DNA]</scope>
    <source>
        <strain evidence="9">LMG 23360</strain>
    </source>
</reference>
<evidence type="ECO:0000256" key="5">
    <source>
        <dbReference type="ARBA" id="ARBA00022898"/>
    </source>
</evidence>
<comment type="cofactor">
    <cofactor evidence="1 6">
        <name>pyridoxal 5'-phosphate</name>
        <dbReference type="ChEBI" id="CHEBI:597326"/>
    </cofactor>
</comment>
<dbReference type="Proteomes" id="UP000029577">
    <property type="component" value="Unassembled WGS sequence"/>
</dbReference>
<keyword evidence="3 6" id="KW-0032">Aminotransferase</keyword>
<evidence type="ECO:0000256" key="1">
    <source>
        <dbReference type="ARBA" id="ARBA00001933"/>
    </source>
</evidence>
<dbReference type="Gene3D" id="3.40.640.10">
    <property type="entry name" value="Type I PLP-dependent aspartate aminotransferase-like (Major domain)"/>
    <property type="match status" value="1"/>
</dbReference>
<evidence type="ECO:0000256" key="7">
    <source>
        <dbReference type="SAM" id="MobiDB-lite"/>
    </source>
</evidence>
<dbReference type="GO" id="GO:0008483">
    <property type="term" value="F:transaminase activity"/>
    <property type="evidence" value="ECO:0007669"/>
    <property type="project" value="UniProtKB-KW"/>
</dbReference>
<evidence type="ECO:0000313" key="10">
    <source>
        <dbReference type="Proteomes" id="UP000029577"/>
    </source>
</evidence>
<dbReference type="GO" id="GO:0030170">
    <property type="term" value="F:pyridoxal phosphate binding"/>
    <property type="evidence" value="ECO:0007669"/>
    <property type="project" value="InterPro"/>
</dbReference>
<dbReference type="InterPro" id="IPR004838">
    <property type="entry name" value="NHTrfase_class1_PyrdxlP-BS"/>
</dbReference>
<keyword evidence="5" id="KW-0663">Pyridoxal phosphate</keyword>
<keyword evidence="10" id="KW-1185">Reference proteome</keyword>
<evidence type="ECO:0000256" key="2">
    <source>
        <dbReference type="ARBA" id="ARBA00007441"/>
    </source>
</evidence>
<accession>A0A095TJL8</accession>
<dbReference type="PANTHER" id="PTHR46383:SF1">
    <property type="entry name" value="ASPARTATE AMINOTRANSFERASE"/>
    <property type="match status" value="1"/>
</dbReference>
<dbReference type="EMBL" id="JPKR02000001">
    <property type="protein sequence ID" value="KGD76764.1"/>
    <property type="molecule type" value="Genomic_DNA"/>
</dbReference>
<dbReference type="InterPro" id="IPR004839">
    <property type="entry name" value="Aminotransferase_I/II_large"/>
</dbReference>
<feature type="domain" description="Aminotransferase class I/classII large" evidence="8">
    <location>
        <begin position="35"/>
        <end position="394"/>
    </location>
</feature>
<proteinExistence type="inferred from homology"/>
<feature type="region of interest" description="Disordered" evidence="7">
    <location>
        <begin position="1"/>
        <end position="21"/>
    </location>
</feature>
<dbReference type="SUPFAM" id="SSF53383">
    <property type="entry name" value="PLP-dependent transferases"/>
    <property type="match status" value="1"/>
</dbReference>
<dbReference type="InterPro" id="IPR015424">
    <property type="entry name" value="PyrdxlP-dep_Trfase"/>
</dbReference>